<evidence type="ECO:0000256" key="2">
    <source>
        <dbReference type="ARBA" id="ARBA00005811"/>
    </source>
</evidence>
<dbReference type="EMBL" id="JBHSCW010000003">
    <property type="protein sequence ID" value="MFC4351596.1"/>
    <property type="molecule type" value="Genomic_DNA"/>
</dbReference>
<dbReference type="Proteomes" id="UP001595799">
    <property type="component" value="Unassembled WGS sequence"/>
</dbReference>
<dbReference type="PANTHER" id="PTHR30558:SF3">
    <property type="entry name" value="BIOPOLYMER TRANSPORT PROTEIN EXBD-RELATED"/>
    <property type="match status" value="1"/>
</dbReference>
<evidence type="ECO:0000256" key="3">
    <source>
        <dbReference type="ARBA" id="ARBA00022475"/>
    </source>
</evidence>
<comment type="subcellular location">
    <subcellularLocation>
        <location evidence="1">Cell membrane</location>
        <topology evidence="1">Single-pass membrane protein</topology>
    </subcellularLocation>
    <subcellularLocation>
        <location evidence="7">Cell membrane</location>
        <topology evidence="7">Single-pass type II membrane protein</topology>
    </subcellularLocation>
</comment>
<dbReference type="PANTHER" id="PTHR30558">
    <property type="entry name" value="EXBD MEMBRANE COMPONENT OF PMF-DRIVEN MACROMOLECULE IMPORT SYSTEM"/>
    <property type="match status" value="1"/>
</dbReference>
<gene>
    <name evidence="9" type="ORF">ACFOW6_08595</name>
</gene>
<evidence type="ECO:0000256" key="7">
    <source>
        <dbReference type="RuleBase" id="RU003879"/>
    </source>
</evidence>
<evidence type="ECO:0000256" key="1">
    <source>
        <dbReference type="ARBA" id="ARBA00004162"/>
    </source>
</evidence>
<keyword evidence="7" id="KW-0813">Transport</keyword>
<dbReference type="InterPro" id="IPR003400">
    <property type="entry name" value="ExbD"/>
</dbReference>
<keyword evidence="5 8" id="KW-1133">Transmembrane helix</keyword>
<keyword evidence="3" id="KW-1003">Cell membrane</keyword>
<evidence type="ECO:0000256" key="6">
    <source>
        <dbReference type="ARBA" id="ARBA00023136"/>
    </source>
</evidence>
<reference evidence="10" key="1">
    <citation type="journal article" date="2019" name="Int. J. Syst. Evol. Microbiol.">
        <title>The Global Catalogue of Microorganisms (GCM) 10K type strain sequencing project: providing services to taxonomists for standard genome sequencing and annotation.</title>
        <authorList>
            <consortium name="The Broad Institute Genomics Platform"/>
            <consortium name="The Broad Institute Genome Sequencing Center for Infectious Disease"/>
            <person name="Wu L."/>
            <person name="Ma J."/>
        </authorList>
    </citation>
    <scope>NUCLEOTIDE SEQUENCE [LARGE SCALE GENOMIC DNA]</scope>
    <source>
        <strain evidence="10">CECT 8472</strain>
    </source>
</reference>
<name>A0ABV8UL67_9PROT</name>
<keyword evidence="6 8" id="KW-0472">Membrane</keyword>
<dbReference type="RefSeq" id="WP_382421922.1">
    <property type="nucleotide sequence ID" value="NZ_JBHSCW010000003.1"/>
</dbReference>
<comment type="similarity">
    <text evidence="2 7">Belongs to the ExbD/TolR family.</text>
</comment>
<evidence type="ECO:0000256" key="5">
    <source>
        <dbReference type="ARBA" id="ARBA00022989"/>
    </source>
</evidence>
<proteinExistence type="inferred from homology"/>
<keyword evidence="4 7" id="KW-0812">Transmembrane</keyword>
<feature type="transmembrane region" description="Helical" evidence="8">
    <location>
        <begin position="21"/>
        <end position="45"/>
    </location>
</feature>
<protein>
    <submittedName>
        <fullName evidence="9">ExbD/TolR family protein</fullName>
    </submittedName>
</protein>
<comment type="caution">
    <text evidence="9">The sequence shown here is derived from an EMBL/GenBank/DDBJ whole genome shotgun (WGS) entry which is preliminary data.</text>
</comment>
<evidence type="ECO:0000313" key="9">
    <source>
        <dbReference type="EMBL" id="MFC4351596.1"/>
    </source>
</evidence>
<evidence type="ECO:0000256" key="4">
    <source>
        <dbReference type="ARBA" id="ARBA00022692"/>
    </source>
</evidence>
<evidence type="ECO:0000313" key="10">
    <source>
        <dbReference type="Proteomes" id="UP001595799"/>
    </source>
</evidence>
<organism evidence="9 10">
    <name type="scientific">Fodinicurvata halophila</name>
    <dbReference type="NCBI Taxonomy" id="1419723"/>
    <lineage>
        <taxon>Bacteria</taxon>
        <taxon>Pseudomonadati</taxon>
        <taxon>Pseudomonadota</taxon>
        <taxon>Alphaproteobacteria</taxon>
        <taxon>Rhodospirillales</taxon>
        <taxon>Rhodovibrionaceae</taxon>
        <taxon>Fodinicurvata</taxon>
    </lineage>
</organism>
<dbReference type="Pfam" id="PF02472">
    <property type="entry name" value="ExbD"/>
    <property type="match status" value="1"/>
</dbReference>
<keyword evidence="10" id="KW-1185">Reference proteome</keyword>
<keyword evidence="7" id="KW-0653">Protein transport</keyword>
<dbReference type="Gene3D" id="3.30.420.270">
    <property type="match status" value="1"/>
</dbReference>
<accession>A0ABV8UL67</accession>
<sequence length="140" mass="15441">MSPGRGFSLRNKAGTRSAVRLVRLTPLIDIVFILLVFFMLASSFMDWRSISLSTPAARSTTGSTMEGALLLRVHENGQVDLSGQQMSVSELATTLESRLQQDPKRRILVRPMNEVPLQQTVRVLDEITAAGGRNISLSEQ</sequence>
<evidence type="ECO:0000256" key="8">
    <source>
        <dbReference type="SAM" id="Phobius"/>
    </source>
</evidence>